<dbReference type="GO" id="GO:0005737">
    <property type="term" value="C:cytoplasm"/>
    <property type="evidence" value="ECO:0007669"/>
    <property type="project" value="TreeGrafter"/>
</dbReference>
<feature type="chain" id="PRO_5015965813" description="Thioredoxin domain-containing protein" evidence="1">
    <location>
        <begin position="20"/>
        <end position="143"/>
    </location>
</feature>
<dbReference type="InterPro" id="IPR036249">
    <property type="entry name" value="Thioredoxin-like_sf"/>
</dbReference>
<evidence type="ECO:0000259" key="2">
    <source>
        <dbReference type="PROSITE" id="PS51352"/>
    </source>
</evidence>
<dbReference type="InterPro" id="IPR013766">
    <property type="entry name" value="Thioredoxin_domain"/>
</dbReference>
<feature type="signal peptide" evidence="1">
    <location>
        <begin position="1"/>
        <end position="19"/>
    </location>
</feature>
<keyword evidence="1" id="KW-0732">Signal</keyword>
<evidence type="ECO:0000313" key="3">
    <source>
        <dbReference type="EMBL" id="PWB02600.1"/>
    </source>
</evidence>
<dbReference type="GO" id="GO:0015035">
    <property type="term" value="F:protein-disulfide reductase activity"/>
    <property type="evidence" value="ECO:0007669"/>
    <property type="project" value="TreeGrafter"/>
</dbReference>
<dbReference type="RefSeq" id="WP_107032065.1">
    <property type="nucleotide sequence ID" value="NZ_CAOLSD010000003.1"/>
</dbReference>
<accession>A0A2V1IQF5</accession>
<sequence length="143" mass="15608">MTFRHLTLSVSLCLCLCLAACGNREKSSASQSEATTTAAPAKDAPLTAITPHETLPTIIDFNAVWCGPCQRFAPIFEEVAKEYHGKAIFMSVDVDKSSELARMFEVSSIPQLTVLMPDGTVKSAVGFMEKSQFIDFITPYLPK</sequence>
<protein>
    <recommendedName>
        <fullName evidence="2">Thioredoxin domain-containing protein</fullName>
    </recommendedName>
</protein>
<proteinExistence type="predicted"/>
<dbReference type="CDD" id="cd02947">
    <property type="entry name" value="TRX_family"/>
    <property type="match status" value="1"/>
</dbReference>
<keyword evidence="4" id="KW-1185">Reference proteome</keyword>
<reference evidence="4" key="1">
    <citation type="submission" date="2018-02" db="EMBL/GenBank/DDBJ databases">
        <authorList>
            <person name="Clavel T."/>
            <person name="Strowig T."/>
        </authorList>
    </citation>
    <scope>NUCLEOTIDE SEQUENCE [LARGE SCALE GENOMIC DNA]</scope>
    <source>
        <strain evidence="4">DSM 103720</strain>
    </source>
</reference>
<organism evidence="3 4">
    <name type="scientific">Duncaniella muris</name>
    <dbReference type="NCBI Taxonomy" id="2094150"/>
    <lineage>
        <taxon>Bacteria</taxon>
        <taxon>Pseudomonadati</taxon>
        <taxon>Bacteroidota</taxon>
        <taxon>Bacteroidia</taxon>
        <taxon>Bacteroidales</taxon>
        <taxon>Muribaculaceae</taxon>
        <taxon>Duncaniella</taxon>
    </lineage>
</organism>
<evidence type="ECO:0000256" key="1">
    <source>
        <dbReference type="SAM" id="SignalP"/>
    </source>
</evidence>
<dbReference type="SUPFAM" id="SSF52833">
    <property type="entry name" value="Thioredoxin-like"/>
    <property type="match status" value="1"/>
</dbReference>
<dbReference type="GeneID" id="82525917"/>
<dbReference type="PROSITE" id="PS51352">
    <property type="entry name" value="THIOREDOXIN_2"/>
    <property type="match status" value="1"/>
</dbReference>
<dbReference type="Proteomes" id="UP000244905">
    <property type="component" value="Unassembled WGS sequence"/>
</dbReference>
<dbReference type="PANTHER" id="PTHR45663">
    <property type="entry name" value="GEO12009P1"/>
    <property type="match status" value="1"/>
</dbReference>
<dbReference type="PANTHER" id="PTHR45663:SF11">
    <property type="entry name" value="GEO12009P1"/>
    <property type="match status" value="1"/>
</dbReference>
<dbReference type="EMBL" id="PUEC01000011">
    <property type="protein sequence ID" value="PWB02600.1"/>
    <property type="molecule type" value="Genomic_DNA"/>
</dbReference>
<comment type="caution">
    <text evidence="3">The sequence shown here is derived from an EMBL/GenBank/DDBJ whole genome shotgun (WGS) entry which is preliminary data.</text>
</comment>
<dbReference type="Pfam" id="PF00085">
    <property type="entry name" value="Thioredoxin"/>
    <property type="match status" value="1"/>
</dbReference>
<dbReference type="Gene3D" id="3.40.30.10">
    <property type="entry name" value="Glutaredoxin"/>
    <property type="match status" value="1"/>
</dbReference>
<gene>
    <name evidence="3" type="ORF">C5O23_06120</name>
</gene>
<name>A0A2V1IQF5_9BACT</name>
<evidence type="ECO:0000313" key="4">
    <source>
        <dbReference type="Proteomes" id="UP000244905"/>
    </source>
</evidence>
<dbReference type="AlphaFoldDB" id="A0A2V1IQF5"/>
<feature type="domain" description="Thioredoxin" evidence="2">
    <location>
        <begin position="35"/>
        <end position="142"/>
    </location>
</feature>